<comment type="caution">
    <text evidence="5">The sequence shown here is derived from an EMBL/GenBank/DDBJ whole genome shotgun (WGS) entry which is preliminary data.</text>
</comment>
<feature type="transmembrane region" description="Helical" evidence="1">
    <location>
        <begin position="112"/>
        <end position="133"/>
    </location>
</feature>
<reference evidence="6" key="1">
    <citation type="journal article" date="2019" name="Int. J. Syst. Evol. Microbiol.">
        <title>The Global Catalogue of Microorganisms (GCM) 10K type strain sequencing project: providing services to taxonomists for standard genome sequencing and annotation.</title>
        <authorList>
            <consortium name="The Broad Institute Genomics Platform"/>
            <consortium name="The Broad Institute Genome Sequencing Center for Infectious Disease"/>
            <person name="Wu L."/>
            <person name="Ma J."/>
        </authorList>
    </citation>
    <scope>NUCLEOTIDE SEQUENCE [LARGE SCALE GENOMIC DNA]</scope>
    <source>
        <strain evidence="6">NBRC 103632</strain>
    </source>
</reference>
<feature type="transmembrane region" description="Helical" evidence="1">
    <location>
        <begin position="214"/>
        <end position="236"/>
    </location>
</feature>
<name>A0ABV9F6L6_9SPHN</name>
<dbReference type="InterPro" id="IPR000160">
    <property type="entry name" value="GGDEF_dom"/>
</dbReference>
<evidence type="ECO:0000259" key="2">
    <source>
        <dbReference type="PROSITE" id="PS50883"/>
    </source>
</evidence>
<dbReference type="SMART" id="SM00267">
    <property type="entry name" value="GGDEF"/>
    <property type="match status" value="1"/>
</dbReference>
<sequence>MFRVFECVLTQHDLFVVGLAAAIWIVGSLAFFLALARAQECRWERRASWLAIGGFAGGLGVWATHFVAMLAYDGVLPIGYAFFPTLISAAAAILGFWTALRLLGQASAARCALAGIIAACSVGVMHFIGMAAIRAQAHISYDWNAVAISLALAMSLFATAFYIFGHLMGGRRFFPAVSASVLAVCALHFTSMSATTLKFDPTLAAVHATTGREWLIGAIVASTMVVVILTAAATLIDRYLTDLKGFAGATLEGILIVRDHKIVEGNERFAEWMNSSPSDLVGLDPESLLAAQDGRPIIEERHKAVEAVRRGGDAEQLFEVGVHEIEYRGRLSQVLAVRDLTETKAAQRQIEHLARHDGLTGLPNRTLLQERLEHALALSKRTGEPLALLALDLDRFKAINDIFGHGEGDRILERVAFMLKRCVRGADTVARMGGDEFVILQVGSAQPDGARVLAHRILEIFREEMNPAMDPTAVGISIGVAVFPQDGADAAALHHAADIALYRAKTSGRGVAAFFDAQMDLEARQRRQLESDLRHAITRNQLYLVYQPLVTTVDGKVSGYEALLRWTHPDRGEVPPDEFIPIAEDTGAILPIGDWVLRRACREAALWVEPLTLAVNISAVQFQVATLEETVTSALMDAGLAPDRLELEITETALMKDRDQTIRVLHALKERGVRVVMDDFGTGYSSLSNLQSFPFDKIKIDRSFIQTMEDDEAARSIIRAIVGIGKSLALPVVAEGVETDTQRRMVQEEGCPQAQGFFYGFPGAGPASSAQLSASQANSGLIAGRVASHAGP</sequence>
<keyword evidence="1" id="KW-0812">Transmembrane</keyword>
<dbReference type="PANTHER" id="PTHR44757:SF2">
    <property type="entry name" value="BIOFILM ARCHITECTURE MAINTENANCE PROTEIN MBAA"/>
    <property type="match status" value="1"/>
</dbReference>
<evidence type="ECO:0000259" key="3">
    <source>
        <dbReference type="PROSITE" id="PS50887"/>
    </source>
</evidence>
<evidence type="ECO:0000313" key="5">
    <source>
        <dbReference type="EMBL" id="MFC4595899.1"/>
    </source>
</evidence>
<dbReference type="SUPFAM" id="SSF141868">
    <property type="entry name" value="EAL domain-like"/>
    <property type="match status" value="1"/>
</dbReference>
<dbReference type="Gene3D" id="3.30.70.270">
    <property type="match status" value="1"/>
</dbReference>
<dbReference type="CDD" id="cd01949">
    <property type="entry name" value="GGDEF"/>
    <property type="match status" value="1"/>
</dbReference>
<dbReference type="SMART" id="SM00052">
    <property type="entry name" value="EAL"/>
    <property type="match status" value="1"/>
</dbReference>
<dbReference type="NCBIfam" id="TIGR00254">
    <property type="entry name" value="GGDEF"/>
    <property type="match status" value="1"/>
</dbReference>
<dbReference type="EMBL" id="JBHSFZ010000062">
    <property type="protein sequence ID" value="MFC4595899.1"/>
    <property type="molecule type" value="Genomic_DNA"/>
</dbReference>
<dbReference type="InterPro" id="IPR043128">
    <property type="entry name" value="Rev_trsase/Diguanyl_cyclase"/>
</dbReference>
<dbReference type="SUPFAM" id="SSF55073">
    <property type="entry name" value="Nucleotide cyclase"/>
    <property type="match status" value="1"/>
</dbReference>
<protein>
    <submittedName>
        <fullName evidence="5">EAL domain-containing protein</fullName>
    </submittedName>
</protein>
<dbReference type="Gene3D" id="3.30.450.20">
    <property type="entry name" value="PAS domain"/>
    <property type="match status" value="1"/>
</dbReference>
<dbReference type="Pfam" id="PF00563">
    <property type="entry name" value="EAL"/>
    <property type="match status" value="1"/>
</dbReference>
<dbReference type="Pfam" id="PF00990">
    <property type="entry name" value="GGDEF"/>
    <property type="match status" value="1"/>
</dbReference>
<dbReference type="InterPro" id="IPR052155">
    <property type="entry name" value="Biofilm_reg_signaling"/>
</dbReference>
<dbReference type="InterPro" id="IPR005330">
    <property type="entry name" value="MHYT_dom"/>
</dbReference>
<keyword evidence="6" id="KW-1185">Reference proteome</keyword>
<dbReference type="InterPro" id="IPR029787">
    <property type="entry name" value="Nucleotide_cyclase"/>
</dbReference>
<dbReference type="PROSITE" id="PS50883">
    <property type="entry name" value="EAL"/>
    <property type="match status" value="1"/>
</dbReference>
<dbReference type="PROSITE" id="PS50887">
    <property type="entry name" value="GGDEF"/>
    <property type="match status" value="1"/>
</dbReference>
<feature type="transmembrane region" description="Helical" evidence="1">
    <location>
        <begin position="47"/>
        <end position="72"/>
    </location>
</feature>
<dbReference type="Pfam" id="PF03707">
    <property type="entry name" value="MHYT"/>
    <property type="match status" value="2"/>
</dbReference>
<feature type="transmembrane region" description="Helical" evidence="1">
    <location>
        <begin position="78"/>
        <end position="100"/>
    </location>
</feature>
<feature type="transmembrane region" description="Helical" evidence="1">
    <location>
        <begin position="14"/>
        <end position="35"/>
    </location>
</feature>
<feature type="domain" description="EAL" evidence="2">
    <location>
        <begin position="526"/>
        <end position="776"/>
    </location>
</feature>
<evidence type="ECO:0000256" key="1">
    <source>
        <dbReference type="PROSITE-ProRule" id="PRU00244"/>
    </source>
</evidence>
<evidence type="ECO:0000313" key="6">
    <source>
        <dbReference type="Proteomes" id="UP001595957"/>
    </source>
</evidence>
<dbReference type="Proteomes" id="UP001595957">
    <property type="component" value="Unassembled WGS sequence"/>
</dbReference>
<proteinExistence type="predicted"/>
<dbReference type="PANTHER" id="PTHR44757">
    <property type="entry name" value="DIGUANYLATE CYCLASE DGCP"/>
    <property type="match status" value="1"/>
</dbReference>
<organism evidence="5 6">
    <name type="scientific">Sphingobium tyrosinilyticum</name>
    <dbReference type="NCBI Taxonomy" id="2715436"/>
    <lineage>
        <taxon>Bacteria</taxon>
        <taxon>Pseudomonadati</taxon>
        <taxon>Pseudomonadota</taxon>
        <taxon>Alphaproteobacteria</taxon>
        <taxon>Sphingomonadales</taxon>
        <taxon>Sphingomonadaceae</taxon>
        <taxon>Sphingobium</taxon>
    </lineage>
</organism>
<dbReference type="InterPro" id="IPR001633">
    <property type="entry name" value="EAL_dom"/>
</dbReference>
<accession>A0ABV9F6L6</accession>
<dbReference type="PROSITE" id="PS50924">
    <property type="entry name" value="MHYT"/>
    <property type="match status" value="1"/>
</dbReference>
<feature type="domain" description="MHYT" evidence="4">
    <location>
        <begin position="12"/>
        <end position="198"/>
    </location>
</feature>
<keyword evidence="1" id="KW-1133">Transmembrane helix</keyword>
<feature type="transmembrane region" description="Helical" evidence="1">
    <location>
        <begin position="145"/>
        <end position="164"/>
    </location>
</feature>
<keyword evidence="1" id="KW-0472">Membrane</keyword>
<dbReference type="Gene3D" id="3.20.20.450">
    <property type="entry name" value="EAL domain"/>
    <property type="match status" value="1"/>
</dbReference>
<feature type="domain" description="GGDEF" evidence="3">
    <location>
        <begin position="384"/>
        <end position="517"/>
    </location>
</feature>
<gene>
    <name evidence="5" type="ORF">ACFO3E_17200</name>
</gene>
<dbReference type="CDD" id="cd01948">
    <property type="entry name" value="EAL"/>
    <property type="match status" value="1"/>
</dbReference>
<dbReference type="RefSeq" id="WP_380806686.1">
    <property type="nucleotide sequence ID" value="NZ_JBHSFZ010000062.1"/>
</dbReference>
<evidence type="ECO:0000259" key="4">
    <source>
        <dbReference type="PROSITE" id="PS50924"/>
    </source>
</evidence>
<dbReference type="InterPro" id="IPR035919">
    <property type="entry name" value="EAL_sf"/>
</dbReference>